<dbReference type="PROSITE" id="PS50404">
    <property type="entry name" value="GST_NTER"/>
    <property type="match status" value="1"/>
</dbReference>
<dbReference type="KEGG" id="tmc:LMI_1196"/>
<reference evidence="3" key="2">
    <citation type="submission" date="2014-09" db="EMBL/GenBank/DDBJ databases">
        <authorList>
            <person name="GOMEZ-VALERO Laura"/>
        </authorList>
    </citation>
    <scope>NUCLEOTIDE SEQUENCE</scope>
    <source>
        <strain evidence="3">ATCC33218</strain>
    </source>
</reference>
<evidence type="ECO:0000313" key="4">
    <source>
        <dbReference type="EMBL" id="SCX80272.1"/>
    </source>
</evidence>
<dbReference type="SFLD" id="SFLDG00358">
    <property type="entry name" value="Main_(cytGST)"/>
    <property type="match status" value="1"/>
</dbReference>
<evidence type="ECO:0000313" key="3">
    <source>
        <dbReference type="EMBL" id="CEG60508.1"/>
    </source>
</evidence>
<name>A0A098GDD5_LEGMI</name>
<dbReference type="PROSITE" id="PS50405">
    <property type="entry name" value="GST_CTER"/>
    <property type="match status" value="1"/>
</dbReference>
<dbReference type="Gene3D" id="3.40.30.10">
    <property type="entry name" value="Glutaredoxin"/>
    <property type="match status" value="1"/>
</dbReference>
<keyword evidence="6" id="KW-1185">Reference proteome</keyword>
<dbReference type="OrthoDB" id="8772754at2"/>
<dbReference type="Proteomes" id="UP000032414">
    <property type="component" value="Chromosome I"/>
</dbReference>
<dbReference type="HOGENOM" id="CLU_011226_6_1_6"/>
<dbReference type="CDD" id="cd03057">
    <property type="entry name" value="GST_N_Beta"/>
    <property type="match status" value="1"/>
</dbReference>
<dbReference type="NCBIfam" id="NF007831">
    <property type="entry name" value="PRK10542.1"/>
    <property type="match status" value="1"/>
</dbReference>
<dbReference type="PANTHER" id="PTHR44051">
    <property type="entry name" value="GLUTATHIONE S-TRANSFERASE-RELATED"/>
    <property type="match status" value="1"/>
</dbReference>
<sequence>MKLYYSKGACSLAVRIIINEIGLDCEYESVNLKTKKTEKNEDYLAINPKGAVPSLELDKKEILTENVVIQQYLVDKFKATNLCPEIGDFHRYHVLAWSNYISTELHKTFGNLFNPAITSEMRENIFIPAIRKKLGYVDKQLSKTNFIAGDHFTMADAYLFVMLLWASQMNIDIKEFTHLSRYFAELNKRSAVIKSLKEESLDMAA</sequence>
<organism evidence="3 5">
    <name type="scientific">Legionella micdadei</name>
    <name type="common">Tatlockia micdadei</name>
    <dbReference type="NCBI Taxonomy" id="451"/>
    <lineage>
        <taxon>Bacteria</taxon>
        <taxon>Pseudomonadati</taxon>
        <taxon>Pseudomonadota</taxon>
        <taxon>Gammaproteobacteria</taxon>
        <taxon>Legionellales</taxon>
        <taxon>Legionellaceae</taxon>
        <taxon>Legionella</taxon>
    </lineage>
</organism>
<dbReference type="Pfam" id="PF13417">
    <property type="entry name" value="GST_N_3"/>
    <property type="match status" value="1"/>
</dbReference>
<dbReference type="SFLD" id="SFLDS00019">
    <property type="entry name" value="Glutathione_Transferase_(cytos"/>
    <property type="match status" value="1"/>
</dbReference>
<evidence type="ECO:0000259" key="2">
    <source>
        <dbReference type="PROSITE" id="PS50405"/>
    </source>
</evidence>
<protein>
    <submittedName>
        <fullName evidence="3 4">Glutathione S-transferase</fullName>
        <ecNumber evidence="3">2.5.1.18</ecNumber>
    </submittedName>
</protein>
<dbReference type="InterPro" id="IPR004046">
    <property type="entry name" value="GST_C"/>
</dbReference>
<dbReference type="GO" id="GO:0004364">
    <property type="term" value="F:glutathione transferase activity"/>
    <property type="evidence" value="ECO:0007669"/>
    <property type="project" value="UniProtKB-EC"/>
</dbReference>
<dbReference type="InterPro" id="IPR004045">
    <property type="entry name" value="Glutathione_S-Trfase_N"/>
</dbReference>
<dbReference type="PANTHER" id="PTHR44051:SF8">
    <property type="entry name" value="GLUTATHIONE S-TRANSFERASE GSTA"/>
    <property type="match status" value="1"/>
</dbReference>
<dbReference type="Pfam" id="PF00043">
    <property type="entry name" value="GST_C"/>
    <property type="match status" value="1"/>
</dbReference>
<dbReference type="SFLD" id="SFLDG01150">
    <property type="entry name" value="Main.1:_Beta-like"/>
    <property type="match status" value="1"/>
</dbReference>
<proteinExistence type="predicted"/>
<dbReference type="Gene3D" id="1.20.1050.10">
    <property type="match status" value="1"/>
</dbReference>
<evidence type="ECO:0000313" key="6">
    <source>
        <dbReference type="Proteomes" id="UP000182998"/>
    </source>
</evidence>
<evidence type="ECO:0000259" key="1">
    <source>
        <dbReference type="PROSITE" id="PS50404"/>
    </source>
</evidence>
<accession>A0A098GDD5</accession>
<feature type="domain" description="GST N-terminal" evidence="1">
    <location>
        <begin position="1"/>
        <end position="81"/>
    </location>
</feature>
<gene>
    <name evidence="3" type="primary">gstB</name>
    <name evidence="3" type="ORF">LMI_1196</name>
    <name evidence="4" type="ORF">SAMN02982997_00088</name>
</gene>
<dbReference type="STRING" id="451.B6N58_09530"/>
<dbReference type="EMBL" id="LN614830">
    <property type="protein sequence ID" value="CEG60508.1"/>
    <property type="molecule type" value="Genomic_DNA"/>
</dbReference>
<reference evidence="4 6" key="3">
    <citation type="submission" date="2016-10" db="EMBL/GenBank/DDBJ databases">
        <authorList>
            <person name="Varghese N."/>
            <person name="Submissions S."/>
        </authorList>
    </citation>
    <scope>NUCLEOTIDE SEQUENCE [LARGE SCALE GENOMIC DNA]</scope>
    <source>
        <strain evidence="4 6">ATCC 33218</strain>
    </source>
</reference>
<dbReference type="EC" id="2.5.1.18" evidence="3"/>
<dbReference type="CDD" id="cd03188">
    <property type="entry name" value="GST_C_Beta"/>
    <property type="match status" value="1"/>
</dbReference>
<dbReference type="AlphaFoldDB" id="A0A098GDD5"/>
<dbReference type="Proteomes" id="UP000182998">
    <property type="component" value="Unassembled WGS sequence"/>
</dbReference>
<dbReference type="InterPro" id="IPR040079">
    <property type="entry name" value="Glutathione_S-Trfase"/>
</dbReference>
<dbReference type="SUPFAM" id="SSF52833">
    <property type="entry name" value="Thioredoxin-like"/>
    <property type="match status" value="1"/>
</dbReference>
<dbReference type="SUPFAM" id="SSF47616">
    <property type="entry name" value="GST C-terminal domain-like"/>
    <property type="match status" value="1"/>
</dbReference>
<dbReference type="EMBL" id="FMVN01000001">
    <property type="protein sequence ID" value="SCX80272.1"/>
    <property type="molecule type" value="Genomic_DNA"/>
</dbReference>
<evidence type="ECO:0000313" key="5">
    <source>
        <dbReference type="Proteomes" id="UP000032414"/>
    </source>
</evidence>
<reference evidence="5" key="1">
    <citation type="submission" date="2014-09" db="EMBL/GenBank/DDBJ databases">
        <authorList>
            <person name="Gomez-Valero L."/>
        </authorList>
    </citation>
    <scope>NUCLEOTIDE SEQUENCE [LARGE SCALE GENOMIC DNA]</scope>
    <source>
        <strain evidence="5">ATCC33218</strain>
    </source>
</reference>
<dbReference type="InterPro" id="IPR036282">
    <property type="entry name" value="Glutathione-S-Trfase_C_sf"/>
</dbReference>
<keyword evidence="3" id="KW-0808">Transferase</keyword>
<feature type="domain" description="GST C-terminal" evidence="2">
    <location>
        <begin position="87"/>
        <end position="205"/>
    </location>
</feature>
<dbReference type="InterPro" id="IPR036249">
    <property type="entry name" value="Thioredoxin-like_sf"/>
</dbReference>
<dbReference type="PATRIC" id="fig|451.8.peg.1798"/>
<dbReference type="InterPro" id="IPR010987">
    <property type="entry name" value="Glutathione-S-Trfase_C-like"/>
</dbReference>
<dbReference type="RefSeq" id="WP_045098910.1">
    <property type="nucleotide sequence ID" value="NZ_CP020614.1"/>
</dbReference>